<dbReference type="AlphaFoldDB" id="A0A1H8WV41"/>
<evidence type="ECO:0000313" key="14">
    <source>
        <dbReference type="Proteomes" id="UP000199615"/>
    </source>
</evidence>
<evidence type="ECO:0000256" key="9">
    <source>
        <dbReference type="ARBA" id="ARBA00023136"/>
    </source>
</evidence>
<evidence type="ECO:0000313" key="13">
    <source>
        <dbReference type="EMBL" id="SEP31492.1"/>
    </source>
</evidence>
<feature type="domain" description="TonB C-terminal" evidence="12">
    <location>
        <begin position="201"/>
        <end position="292"/>
    </location>
</feature>
<feature type="transmembrane region" description="Helical" evidence="11">
    <location>
        <begin position="20"/>
        <end position="40"/>
    </location>
</feature>
<keyword evidence="8 11" id="KW-1133">Transmembrane helix</keyword>
<dbReference type="InterPro" id="IPR006260">
    <property type="entry name" value="TonB/TolA_C"/>
</dbReference>
<gene>
    <name evidence="13" type="ORF">SAMN05444123_11433</name>
</gene>
<dbReference type="GO" id="GO:0015031">
    <property type="term" value="P:protein transport"/>
    <property type="evidence" value="ECO:0007669"/>
    <property type="project" value="UniProtKB-KW"/>
</dbReference>
<dbReference type="InterPro" id="IPR051045">
    <property type="entry name" value="TonB-dependent_transducer"/>
</dbReference>
<evidence type="ECO:0000256" key="4">
    <source>
        <dbReference type="ARBA" id="ARBA00022475"/>
    </source>
</evidence>
<comment type="subcellular location">
    <subcellularLocation>
        <location evidence="1">Cell inner membrane</location>
        <topology evidence="1">Single-pass membrane protein</topology>
        <orientation evidence="1">Periplasmic side</orientation>
    </subcellularLocation>
</comment>
<dbReference type="Proteomes" id="UP000199615">
    <property type="component" value="Unassembled WGS sequence"/>
</dbReference>
<name>A0A1H8WV41_9BRAD</name>
<keyword evidence="9 11" id="KW-0472">Membrane</keyword>
<dbReference type="NCBIfam" id="TIGR01352">
    <property type="entry name" value="tonB_Cterm"/>
    <property type="match status" value="1"/>
</dbReference>
<keyword evidence="3" id="KW-0813">Transport</keyword>
<evidence type="ECO:0000256" key="7">
    <source>
        <dbReference type="ARBA" id="ARBA00022927"/>
    </source>
</evidence>
<feature type="compositionally biased region" description="Low complexity" evidence="10">
    <location>
        <begin position="64"/>
        <end position="73"/>
    </location>
</feature>
<evidence type="ECO:0000256" key="8">
    <source>
        <dbReference type="ARBA" id="ARBA00022989"/>
    </source>
</evidence>
<reference evidence="14" key="1">
    <citation type="submission" date="2016-10" db="EMBL/GenBank/DDBJ databases">
        <authorList>
            <person name="Varghese N."/>
            <person name="Submissions S."/>
        </authorList>
    </citation>
    <scope>NUCLEOTIDE SEQUENCE [LARGE SCALE GENOMIC DNA]</scope>
    <source>
        <strain evidence="14">DSM 123</strain>
    </source>
</reference>
<dbReference type="PROSITE" id="PS52015">
    <property type="entry name" value="TONB_CTD"/>
    <property type="match status" value="1"/>
</dbReference>
<dbReference type="SUPFAM" id="SSF74653">
    <property type="entry name" value="TolA/TonB C-terminal domain"/>
    <property type="match status" value="1"/>
</dbReference>
<dbReference type="PANTHER" id="PTHR33446:SF13">
    <property type="entry name" value="TONB PROTEIN"/>
    <property type="match status" value="1"/>
</dbReference>
<accession>A0A1H8WV41</accession>
<dbReference type="Pfam" id="PF03544">
    <property type="entry name" value="TonB_C"/>
    <property type="match status" value="1"/>
</dbReference>
<dbReference type="OrthoDB" id="7433592at2"/>
<evidence type="ECO:0000256" key="10">
    <source>
        <dbReference type="SAM" id="MobiDB-lite"/>
    </source>
</evidence>
<keyword evidence="14" id="KW-1185">Reference proteome</keyword>
<evidence type="ECO:0000256" key="1">
    <source>
        <dbReference type="ARBA" id="ARBA00004383"/>
    </source>
</evidence>
<keyword evidence="5" id="KW-0997">Cell inner membrane</keyword>
<evidence type="ECO:0000256" key="6">
    <source>
        <dbReference type="ARBA" id="ARBA00022692"/>
    </source>
</evidence>
<keyword evidence="6 11" id="KW-0812">Transmembrane</keyword>
<evidence type="ECO:0000256" key="3">
    <source>
        <dbReference type="ARBA" id="ARBA00022448"/>
    </source>
</evidence>
<evidence type="ECO:0000256" key="2">
    <source>
        <dbReference type="ARBA" id="ARBA00006555"/>
    </source>
</evidence>
<protein>
    <submittedName>
        <fullName evidence="13">Outer membrane transport energization protein TonB</fullName>
    </submittedName>
</protein>
<feature type="region of interest" description="Disordered" evidence="10">
    <location>
        <begin position="64"/>
        <end position="196"/>
    </location>
</feature>
<evidence type="ECO:0000256" key="5">
    <source>
        <dbReference type="ARBA" id="ARBA00022519"/>
    </source>
</evidence>
<evidence type="ECO:0000256" key="11">
    <source>
        <dbReference type="SAM" id="Phobius"/>
    </source>
</evidence>
<evidence type="ECO:0000259" key="12">
    <source>
        <dbReference type="PROSITE" id="PS52015"/>
    </source>
</evidence>
<dbReference type="GO" id="GO:0055085">
    <property type="term" value="P:transmembrane transport"/>
    <property type="evidence" value="ECO:0007669"/>
    <property type="project" value="InterPro"/>
</dbReference>
<organism evidence="13 14">
    <name type="scientific">Rhodopseudomonas pseudopalustris</name>
    <dbReference type="NCBI Taxonomy" id="1513892"/>
    <lineage>
        <taxon>Bacteria</taxon>
        <taxon>Pseudomonadati</taxon>
        <taxon>Pseudomonadota</taxon>
        <taxon>Alphaproteobacteria</taxon>
        <taxon>Hyphomicrobiales</taxon>
        <taxon>Nitrobacteraceae</taxon>
        <taxon>Rhodopseudomonas</taxon>
    </lineage>
</organism>
<comment type="similarity">
    <text evidence="2">Belongs to the TonB family.</text>
</comment>
<feature type="compositionally biased region" description="Low complexity" evidence="10">
    <location>
        <begin position="110"/>
        <end position="126"/>
    </location>
</feature>
<proteinExistence type="inferred from homology"/>
<keyword evidence="7" id="KW-0653">Protein transport</keyword>
<sequence>MNAFALHEPAGKGRASQWTLSAAAIVAAHLGLIVAAVAWYQQTSPPGVEIPAIMVDMAPAPAAPAVQPQDLAPGPQMQEAHAAPEALKQDGPTRELSPPEPIKPVAVQQTEPVPVAPTPDVVAPTPAREPPKPEVARPELKKAERVKREEAKRRPERVEPKPVSREPPAPRTTAAPKADRQASLQSSPNAGRAAAAAALPPYRDQLAAHLARFKQYPSSSKAAGEQGTAMLSFTVGRGGQVLGSRLTRSSGHAALDAETLAMVRRAQPLPSFPPEMTQSSLGFTVPVNFSLR</sequence>
<dbReference type="Gene3D" id="3.30.1150.10">
    <property type="match status" value="1"/>
</dbReference>
<dbReference type="EMBL" id="FODT01000014">
    <property type="protein sequence ID" value="SEP31492.1"/>
    <property type="molecule type" value="Genomic_DNA"/>
</dbReference>
<dbReference type="GO" id="GO:0005886">
    <property type="term" value="C:plasma membrane"/>
    <property type="evidence" value="ECO:0007669"/>
    <property type="project" value="UniProtKB-SubCell"/>
</dbReference>
<feature type="compositionally biased region" description="Basic and acidic residues" evidence="10">
    <location>
        <begin position="129"/>
        <end position="164"/>
    </location>
</feature>
<dbReference type="InterPro" id="IPR037682">
    <property type="entry name" value="TonB_C"/>
</dbReference>
<keyword evidence="4" id="KW-1003">Cell membrane</keyword>
<dbReference type="RefSeq" id="WP_092686108.1">
    <property type="nucleotide sequence ID" value="NZ_FODT01000014.1"/>
</dbReference>
<dbReference type="PANTHER" id="PTHR33446">
    <property type="entry name" value="PROTEIN TONB-RELATED"/>
    <property type="match status" value="1"/>
</dbReference>